<accession>A0A844HQJ6</accession>
<proteinExistence type="predicted"/>
<evidence type="ECO:0000313" key="1">
    <source>
        <dbReference type="EMBL" id="MTH61429.1"/>
    </source>
</evidence>
<organism evidence="1 2">
    <name type="scientific">Paracoccus litorisediminis</name>
    <dbReference type="NCBI Taxonomy" id="2006130"/>
    <lineage>
        <taxon>Bacteria</taxon>
        <taxon>Pseudomonadati</taxon>
        <taxon>Pseudomonadota</taxon>
        <taxon>Alphaproteobacteria</taxon>
        <taxon>Rhodobacterales</taxon>
        <taxon>Paracoccaceae</taxon>
        <taxon>Paracoccus</taxon>
    </lineage>
</organism>
<dbReference type="Proteomes" id="UP000449846">
    <property type="component" value="Unassembled WGS sequence"/>
</dbReference>
<protein>
    <submittedName>
        <fullName evidence="1">Uncharacterized protein</fullName>
    </submittedName>
</protein>
<dbReference type="RefSeq" id="WP_155041389.1">
    <property type="nucleotide sequence ID" value="NZ_WMIG01000016.1"/>
</dbReference>
<reference evidence="1 2" key="1">
    <citation type="submission" date="2019-11" db="EMBL/GenBank/DDBJ databases">
        <authorList>
            <person name="Dong K."/>
        </authorList>
    </citation>
    <scope>NUCLEOTIDE SEQUENCE [LARGE SCALE GENOMIC DNA]</scope>
    <source>
        <strain evidence="1 2">NBRC 112902</strain>
    </source>
</reference>
<dbReference type="EMBL" id="WMIG01000016">
    <property type="protein sequence ID" value="MTH61429.1"/>
    <property type="molecule type" value="Genomic_DNA"/>
</dbReference>
<comment type="caution">
    <text evidence="1">The sequence shown here is derived from an EMBL/GenBank/DDBJ whole genome shotgun (WGS) entry which is preliminary data.</text>
</comment>
<gene>
    <name evidence="1" type="ORF">GL300_19635</name>
</gene>
<name>A0A844HQJ6_9RHOB</name>
<evidence type="ECO:0000313" key="2">
    <source>
        <dbReference type="Proteomes" id="UP000449846"/>
    </source>
</evidence>
<dbReference type="AlphaFoldDB" id="A0A844HQJ6"/>
<keyword evidence="2" id="KW-1185">Reference proteome</keyword>
<sequence length="63" mass="6663">MSNAIEDSAHLKTLLKAARVAHQRLVFAGDHANDLGLASRASADYAAAEKLGQAIARFESSKP</sequence>